<proteinExistence type="predicted"/>
<reference evidence="3" key="1">
    <citation type="submission" date="2017-06" db="EMBL/GenBank/DDBJ databases">
        <title>Capnocytophaga spp. assemblies.</title>
        <authorList>
            <person name="Gulvik C.A."/>
        </authorList>
    </citation>
    <scope>NUCLEOTIDE SEQUENCE [LARGE SCALE GENOMIC DNA]</scope>
    <source>
        <strain evidence="3">H2177</strain>
    </source>
</reference>
<keyword evidence="1" id="KW-0472">Membrane</keyword>
<gene>
    <name evidence="2" type="ORF">CGC58_02395</name>
</gene>
<evidence type="ECO:0000313" key="2">
    <source>
        <dbReference type="EMBL" id="ATA88687.1"/>
    </source>
</evidence>
<keyword evidence="1" id="KW-0812">Transmembrane</keyword>
<feature type="transmembrane region" description="Helical" evidence="1">
    <location>
        <begin position="38"/>
        <end position="58"/>
    </location>
</feature>
<dbReference type="EMBL" id="CP022387">
    <property type="protein sequence ID" value="ATA88687.1"/>
    <property type="molecule type" value="Genomic_DNA"/>
</dbReference>
<dbReference type="AlphaFoldDB" id="A0A250FXK6"/>
<sequence length="62" mass="7041">MNAQHLEGNHNFLICASTEANVGTALILEGNHNKWSRLQGYLCVGTALILFVKFYLFFQRNL</sequence>
<keyword evidence="1" id="KW-1133">Transmembrane helix</keyword>
<accession>A0A250FXK6</accession>
<evidence type="ECO:0000256" key="1">
    <source>
        <dbReference type="SAM" id="Phobius"/>
    </source>
</evidence>
<organism evidence="2 3">
    <name type="scientific">Capnocytophaga stomatis</name>
    <dbReference type="NCBI Taxonomy" id="1848904"/>
    <lineage>
        <taxon>Bacteria</taxon>
        <taxon>Pseudomonadati</taxon>
        <taxon>Bacteroidota</taxon>
        <taxon>Flavobacteriia</taxon>
        <taxon>Flavobacteriales</taxon>
        <taxon>Flavobacteriaceae</taxon>
        <taxon>Capnocytophaga</taxon>
    </lineage>
</organism>
<dbReference type="Proteomes" id="UP000217348">
    <property type="component" value="Chromosome"/>
</dbReference>
<protein>
    <submittedName>
        <fullName evidence="2">Uncharacterized protein</fullName>
    </submittedName>
</protein>
<dbReference type="KEGG" id="csto:CGC58_02395"/>
<name>A0A250FXK6_9FLAO</name>
<evidence type="ECO:0000313" key="3">
    <source>
        <dbReference type="Proteomes" id="UP000217348"/>
    </source>
</evidence>